<accession>A0AAD1Y5P0</accession>
<dbReference type="Proteomes" id="UP001295684">
    <property type="component" value="Unassembled WGS sequence"/>
</dbReference>
<feature type="region of interest" description="Disordered" evidence="1">
    <location>
        <begin position="1"/>
        <end position="165"/>
    </location>
</feature>
<sequence length="860" mass="99758">MPKITKKRTKKAASKKTKTIKTKKVTEKDTVDTSTTKPSVELKKVKISRKKKPKKILKKVDTQESKEKKKDVSQEKEEKKAEVVKKVEEKPDEKMNEKVDKKVEKKESKSPKKVQKMKSPKKIAVKLKDKTKSPPKKAKSSPKTTKSPSKTPKSPSKPSKKPKIDHSLYAPKKLPFLYTFSHHILPYYHYSPQNRLLLLLLTKSSQKSFLKHELTLLPLYTPLPITLTPSTLSSFPPSTFPFSYFSLSIIQPYIKSHFPALLDQILSLIKSPSSFSPSQRLLTIDRFWVYRLSPAKEVTVLGHLRKGKAEVHEAYDSKDKLDYWVTEKECGYLVKPDLRGKNTVAMVSGDKSEEKEMVEVFAFEYKEKEDWLKRNEVRIRRFAIRGLSKEKCKALLEWNRLKVESFCIQPCYNNLDCFEKLSKTIVDTCRHLTIGYNFKDKPLNTPQGNKAAEGLRKTLAFLPNLESLTIWGYPVSTAMETLAKVQTKIKTVKVYSSRYRNFMFDTKPGEMHTKPGVFEYRNTSLLYRIEHTKGFFLYDDCGSPIQKDRSTIREDFLELRAFSIFQIRGLKSIKSFTDIARNSITLKSCTSPCFVVPKNSIKEAFIEHKKALCSHISYFEKALPNVNRIYCEINSLPKWDFIKAILPKFIWYDLTVSVYIKSPKEQAYLFDCLKQQKYMSHLRLVIRNPDMMYQLLKKIKKIVAHTLFEIVIVDLIEENKPEEPKAKQDNKDSEMKDDTQDQSAKDVKKDKDNTKDSKQDEETKDLNSPKEDLKPTKLSSEALKAIENPPASTPKPALPTKKLKEDPEPVYTHWWSDWKSEHKVWATYLSHRAKIIIEQDPKMPKVINMTKIRTYCEEEC</sequence>
<feature type="compositionally biased region" description="Basic residues" evidence="1">
    <location>
        <begin position="1"/>
        <end position="23"/>
    </location>
</feature>
<evidence type="ECO:0000313" key="3">
    <source>
        <dbReference type="Proteomes" id="UP001295684"/>
    </source>
</evidence>
<proteinExistence type="predicted"/>
<feature type="compositionally biased region" description="Basic residues" evidence="1">
    <location>
        <begin position="111"/>
        <end position="125"/>
    </location>
</feature>
<evidence type="ECO:0000256" key="1">
    <source>
        <dbReference type="SAM" id="MobiDB-lite"/>
    </source>
</evidence>
<dbReference type="AlphaFoldDB" id="A0AAD1Y5P0"/>
<name>A0AAD1Y5P0_EUPCR</name>
<dbReference type="PANTHER" id="PTHR34660:SF3">
    <property type="entry name" value="RRM DOMAIN-CONTAINING PROTEIN"/>
    <property type="match status" value="1"/>
</dbReference>
<protein>
    <submittedName>
        <fullName evidence="2">Uncharacterized protein</fullName>
    </submittedName>
</protein>
<feature type="region of interest" description="Disordered" evidence="1">
    <location>
        <begin position="721"/>
        <end position="804"/>
    </location>
</feature>
<organism evidence="2 3">
    <name type="scientific">Euplotes crassus</name>
    <dbReference type="NCBI Taxonomy" id="5936"/>
    <lineage>
        <taxon>Eukaryota</taxon>
        <taxon>Sar</taxon>
        <taxon>Alveolata</taxon>
        <taxon>Ciliophora</taxon>
        <taxon>Intramacronucleata</taxon>
        <taxon>Spirotrichea</taxon>
        <taxon>Hypotrichia</taxon>
        <taxon>Euplotida</taxon>
        <taxon>Euplotidae</taxon>
        <taxon>Moneuplotes</taxon>
    </lineage>
</organism>
<evidence type="ECO:0000313" key="2">
    <source>
        <dbReference type="EMBL" id="CAI2384331.1"/>
    </source>
</evidence>
<reference evidence="2" key="1">
    <citation type="submission" date="2023-07" db="EMBL/GenBank/DDBJ databases">
        <authorList>
            <consortium name="AG Swart"/>
            <person name="Singh M."/>
            <person name="Singh A."/>
            <person name="Seah K."/>
            <person name="Emmerich C."/>
        </authorList>
    </citation>
    <scope>NUCLEOTIDE SEQUENCE</scope>
    <source>
        <strain evidence="2">DP1</strain>
    </source>
</reference>
<dbReference type="PANTHER" id="PTHR34660">
    <property type="entry name" value="MYB-LIKE PROTEIN X"/>
    <property type="match status" value="1"/>
</dbReference>
<feature type="compositionally biased region" description="Basic and acidic residues" evidence="1">
    <location>
        <begin position="58"/>
        <end position="110"/>
    </location>
</feature>
<feature type="compositionally biased region" description="Basic and acidic residues" evidence="1">
    <location>
        <begin position="721"/>
        <end position="775"/>
    </location>
</feature>
<gene>
    <name evidence="2" type="ORF">ECRASSUSDP1_LOCUS25856</name>
</gene>
<comment type="caution">
    <text evidence="2">The sequence shown here is derived from an EMBL/GenBank/DDBJ whole genome shotgun (WGS) entry which is preliminary data.</text>
</comment>
<feature type="compositionally biased region" description="Low complexity" evidence="1">
    <location>
        <begin position="141"/>
        <end position="157"/>
    </location>
</feature>
<dbReference type="EMBL" id="CAMPGE010026656">
    <property type="protein sequence ID" value="CAI2384331.1"/>
    <property type="molecule type" value="Genomic_DNA"/>
</dbReference>
<feature type="compositionally biased region" description="Basic residues" evidence="1">
    <location>
        <begin position="45"/>
        <end position="57"/>
    </location>
</feature>
<keyword evidence="3" id="KW-1185">Reference proteome</keyword>